<keyword evidence="1" id="KW-0732">Signal</keyword>
<name>A0ABY8BIL7_9BURK</name>
<feature type="signal peptide" evidence="1">
    <location>
        <begin position="1"/>
        <end position="20"/>
    </location>
</feature>
<dbReference type="NCBIfam" id="TIGR02595">
    <property type="entry name" value="PEP_CTERM"/>
    <property type="match status" value="1"/>
</dbReference>
<protein>
    <submittedName>
        <fullName evidence="3">PEP-CTERM sorting domain-containing protein</fullName>
    </submittedName>
</protein>
<evidence type="ECO:0000259" key="2">
    <source>
        <dbReference type="Pfam" id="PF07589"/>
    </source>
</evidence>
<organism evidence="3 4">
    <name type="scientific">Pseudoduganella chitinolytica</name>
    <dbReference type="NCBI Taxonomy" id="34070"/>
    <lineage>
        <taxon>Bacteria</taxon>
        <taxon>Pseudomonadati</taxon>
        <taxon>Pseudomonadota</taxon>
        <taxon>Betaproteobacteria</taxon>
        <taxon>Burkholderiales</taxon>
        <taxon>Oxalobacteraceae</taxon>
        <taxon>Telluria group</taxon>
        <taxon>Pseudoduganella</taxon>
    </lineage>
</organism>
<dbReference type="Pfam" id="PF07589">
    <property type="entry name" value="PEP-CTERM"/>
    <property type="match status" value="1"/>
</dbReference>
<feature type="chain" id="PRO_5046919956" evidence="1">
    <location>
        <begin position="21"/>
        <end position="184"/>
    </location>
</feature>
<proteinExistence type="predicted"/>
<feature type="domain" description="Ice-binding protein C-terminal" evidence="2">
    <location>
        <begin position="156"/>
        <end position="179"/>
    </location>
</feature>
<dbReference type="InterPro" id="IPR013424">
    <property type="entry name" value="Ice-binding_C"/>
</dbReference>
<reference evidence="3 4" key="1">
    <citation type="submission" date="2023-02" db="EMBL/GenBank/DDBJ databases">
        <title>Gemone sequence of Telluria chitinolytica ACM 3522T.</title>
        <authorList>
            <person name="Frediansyah A."/>
            <person name="Miess H."/>
            <person name="Gross H."/>
        </authorList>
    </citation>
    <scope>NUCLEOTIDE SEQUENCE [LARGE SCALE GENOMIC DNA]</scope>
    <source>
        <strain evidence="3 4">ACM 3522</strain>
    </source>
</reference>
<evidence type="ECO:0000256" key="1">
    <source>
        <dbReference type="SAM" id="SignalP"/>
    </source>
</evidence>
<dbReference type="InterPro" id="IPR018247">
    <property type="entry name" value="EF_Hand_1_Ca_BS"/>
</dbReference>
<gene>
    <name evidence="3" type="ORF">PX653_13825</name>
</gene>
<sequence>MLDKLLPAALMVFTAASASAQTRWDFAYSGFHYQELDIFLPSARIDGSFEGTDVNGDGILQRQELTSFVVDTMEYVNNPDGCVMTSCSLSDFSYGIRSGKLDFASSWTYSDDFNYSVGRIKAGQFSSVVGENGSGEWSESTYLWTDRTTFWINPAPVPEPSSIALLGAGVLVVGVWRRRARAKG</sequence>
<keyword evidence="4" id="KW-1185">Reference proteome</keyword>
<accession>A0ABY8BIL7</accession>
<dbReference type="PROSITE" id="PS00018">
    <property type="entry name" value="EF_HAND_1"/>
    <property type="match status" value="1"/>
</dbReference>
<dbReference type="RefSeq" id="WP_277418422.1">
    <property type="nucleotide sequence ID" value="NZ_CP119083.1"/>
</dbReference>
<dbReference type="Proteomes" id="UP001216510">
    <property type="component" value="Chromosome"/>
</dbReference>
<dbReference type="EMBL" id="CP119083">
    <property type="protein sequence ID" value="WEF35775.1"/>
    <property type="molecule type" value="Genomic_DNA"/>
</dbReference>
<evidence type="ECO:0000313" key="3">
    <source>
        <dbReference type="EMBL" id="WEF35775.1"/>
    </source>
</evidence>
<evidence type="ECO:0000313" key="4">
    <source>
        <dbReference type="Proteomes" id="UP001216510"/>
    </source>
</evidence>